<gene>
    <name evidence="2" type="ORF">LCGC14_0044670</name>
</gene>
<reference evidence="2" key="1">
    <citation type="journal article" date="2015" name="Nature">
        <title>Complex archaea that bridge the gap between prokaryotes and eukaryotes.</title>
        <authorList>
            <person name="Spang A."/>
            <person name="Saw J.H."/>
            <person name="Jorgensen S.L."/>
            <person name="Zaremba-Niedzwiedzka K."/>
            <person name="Martijn J."/>
            <person name="Lind A.E."/>
            <person name="van Eijk R."/>
            <person name="Schleper C."/>
            <person name="Guy L."/>
            <person name="Ettema T.J."/>
        </authorList>
    </citation>
    <scope>NUCLEOTIDE SEQUENCE</scope>
</reference>
<name>A0A0F9Y993_9ZZZZ</name>
<feature type="transmembrane region" description="Helical" evidence="1">
    <location>
        <begin position="27"/>
        <end position="47"/>
    </location>
</feature>
<keyword evidence="1" id="KW-0812">Transmembrane</keyword>
<evidence type="ECO:0000313" key="2">
    <source>
        <dbReference type="EMBL" id="KKO08527.1"/>
    </source>
</evidence>
<evidence type="ECO:0000256" key="1">
    <source>
        <dbReference type="SAM" id="Phobius"/>
    </source>
</evidence>
<dbReference type="AlphaFoldDB" id="A0A0F9Y993"/>
<keyword evidence="1" id="KW-0472">Membrane</keyword>
<keyword evidence="1" id="KW-1133">Transmembrane helix</keyword>
<comment type="caution">
    <text evidence="2">The sequence shown here is derived from an EMBL/GenBank/DDBJ whole genome shotgun (WGS) entry which is preliminary data.</text>
</comment>
<protein>
    <submittedName>
        <fullName evidence="2">Uncharacterized protein</fullName>
    </submittedName>
</protein>
<dbReference type="EMBL" id="LAZR01000009">
    <property type="protein sequence ID" value="KKO08527.1"/>
    <property type="molecule type" value="Genomic_DNA"/>
</dbReference>
<feature type="transmembrane region" description="Helical" evidence="1">
    <location>
        <begin position="67"/>
        <end position="90"/>
    </location>
</feature>
<accession>A0A0F9Y993</accession>
<organism evidence="2">
    <name type="scientific">marine sediment metagenome</name>
    <dbReference type="NCBI Taxonomy" id="412755"/>
    <lineage>
        <taxon>unclassified sequences</taxon>
        <taxon>metagenomes</taxon>
        <taxon>ecological metagenomes</taxon>
    </lineage>
</organism>
<sequence length="105" mass="12336">MDDKHFLKHDDPKPQDWDPTPRWLRRLYQSIVGLFGLLMLLAAWPVFTLESGIRCKYFEICETLSPFGPHAFGTLWPMVAIGLFCIWMAWRMQPDRLKNGKTQNP</sequence>
<proteinExistence type="predicted"/>